<dbReference type="EMBL" id="JAGDYM010000009">
    <property type="protein sequence ID" value="MBO1901872.1"/>
    <property type="molecule type" value="Genomic_DNA"/>
</dbReference>
<organism evidence="2 3">
    <name type="scientific">Leucobacter weissii</name>
    <dbReference type="NCBI Taxonomy" id="1983706"/>
    <lineage>
        <taxon>Bacteria</taxon>
        <taxon>Bacillati</taxon>
        <taxon>Actinomycetota</taxon>
        <taxon>Actinomycetes</taxon>
        <taxon>Micrococcales</taxon>
        <taxon>Microbacteriaceae</taxon>
        <taxon>Leucobacter</taxon>
    </lineage>
</organism>
<name>A0A939SAE9_9MICO</name>
<protein>
    <submittedName>
        <fullName evidence="2">DUF3710 domain-containing protein</fullName>
    </submittedName>
</protein>
<evidence type="ECO:0000313" key="3">
    <source>
        <dbReference type="Proteomes" id="UP000664382"/>
    </source>
</evidence>
<reference evidence="2" key="1">
    <citation type="submission" date="2021-03" db="EMBL/GenBank/DDBJ databases">
        <title>Leucobacter chromiisoli sp. nov., isolated from chromium-containing soil of chemical plant.</title>
        <authorList>
            <person name="Xu Z."/>
        </authorList>
    </citation>
    <scope>NUCLEOTIDE SEQUENCE</scope>
    <source>
        <strain evidence="2">S27</strain>
    </source>
</reference>
<proteinExistence type="predicted"/>
<dbReference type="RefSeq" id="WP_208097636.1">
    <property type="nucleotide sequence ID" value="NZ_JAGDYM010000009.1"/>
</dbReference>
<feature type="region of interest" description="Disordered" evidence="1">
    <location>
        <begin position="1"/>
        <end position="53"/>
    </location>
</feature>
<evidence type="ECO:0000313" key="2">
    <source>
        <dbReference type="EMBL" id="MBO1901872.1"/>
    </source>
</evidence>
<comment type="caution">
    <text evidence="2">The sequence shown here is derived from an EMBL/GenBank/DDBJ whole genome shotgun (WGS) entry which is preliminary data.</text>
</comment>
<feature type="region of interest" description="Disordered" evidence="1">
    <location>
        <begin position="200"/>
        <end position="228"/>
    </location>
</feature>
<dbReference type="AlphaFoldDB" id="A0A939SAE9"/>
<sequence length="228" mass="23845">MSDETSENPSEAGDAVALSEIDPEEGRAAEDDAKSAPEDRETAGPFDASEVPAMRPYVDLGGVKIAPREGLQLRLEVDERSKRVVAVTLEYADSVLQLQAFSAPKSSGLWHGVRREIAQQFASQGSSVQEESGAFGPELAAAAPVPAEQGGGTRAVRFVGVDGPRWLLRGAIMGRATGDSEARAKVDELFRDTVIVRGDQPMPPSELLPLSVPAGVQPNGQAAAGGSA</sequence>
<gene>
    <name evidence="2" type="ORF">J4H92_07910</name>
</gene>
<evidence type="ECO:0000256" key="1">
    <source>
        <dbReference type="SAM" id="MobiDB-lite"/>
    </source>
</evidence>
<keyword evidence="3" id="KW-1185">Reference proteome</keyword>
<feature type="compositionally biased region" description="Basic and acidic residues" evidence="1">
    <location>
        <begin position="24"/>
        <end position="42"/>
    </location>
</feature>
<dbReference type="Proteomes" id="UP000664382">
    <property type="component" value="Unassembled WGS sequence"/>
</dbReference>
<accession>A0A939SAE9</accession>
<dbReference type="Pfam" id="PF12502">
    <property type="entry name" value="DUF3710"/>
    <property type="match status" value="1"/>
</dbReference>
<dbReference type="InterPro" id="IPR022183">
    <property type="entry name" value="DUF3710"/>
</dbReference>